<dbReference type="Gene3D" id="3.40.47.10">
    <property type="match status" value="1"/>
</dbReference>
<reference evidence="5 6" key="1">
    <citation type="submission" date="2024-03" db="EMBL/GenBank/DDBJ databases">
        <title>Novel Streptomyces species of biotechnological and ecological value are a feature of Machair soil.</title>
        <authorList>
            <person name="Prole J.R."/>
            <person name="Goodfellow M."/>
            <person name="Allenby N."/>
            <person name="Ward A.C."/>
        </authorList>
    </citation>
    <scope>NUCLEOTIDE SEQUENCE [LARGE SCALE GENOMIC DNA]</scope>
    <source>
        <strain evidence="5 6">MS1.AVA.1</strain>
    </source>
</reference>
<dbReference type="EMBL" id="JBBKAK010000001">
    <property type="protein sequence ID" value="MEJ8667806.1"/>
    <property type="molecule type" value="Genomic_DNA"/>
</dbReference>
<dbReference type="InterPro" id="IPR050091">
    <property type="entry name" value="PKS_NRPS_Biosynth_Enz"/>
</dbReference>
<evidence type="ECO:0000259" key="4">
    <source>
        <dbReference type="Pfam" id="PF00109"/>
    </source>
</evidence>
<evidence type="ECO:0000313" key="6">
    <source>
        <dbReference type="Proteomes" id="UP001376459"/>
    </source>
</evidence>
<feature type="region of interest" description="Disordered" evidence="3">
    <location>
        <begin position="144"/>
        <end position="174"/>
    </location>
</feature>
<name>A0ABU8UFW1_9ACTN</name>
<gene>
    <name evidence="5" type="ORF">WKI71_02150</name>
</gene>
<feature type="compositionally biased region" description="Low complexity" evidence="3">
    <location>
        <begin position="159"/>
        <end position="174"/>
    </location>
</feature>
<comment type="caution">
    <text evidence="5">The sequence shown here is derived from an EMBL/GenBank/DDBJ whole genome shotgun (WGS) entry which is preliminary data.</text>
</comment>
<proteinExistence type="predicted"/>
<dbReference type="Proteomes" id="UP001376459">
    <property type="component" value="Unassembled WGS sequence"/>
</dbReference>
<dbReference type="InterPro" id="IPR014030">
    <property type="entry name" value="Ketoacyl_synth_N"/>
</dbReference>
<keyword evidence="2" id="KW-0511">Multifunctional enzyme</keyword>
<feature type="region of interest" description="Disordered" evidence="3">
    <location>
        <begin position="1"/>
        <end position="80"/>
    </location>
</feature>
<feature type="domain" description="Beta-ketoacyl synthase-like N-terminal" evidence="4">
    <location>
        <begin position="78"/>
        <end position="145"/>
    </location>
</feature>
<evidence type="ECO:0000313" key="5">
    <source>
        <dbReference type="EMBL" id="MEJ8667806.1"/>
    </source>
</evidence>
<evidence type="ECO:0000256" key="1">
    <source>
        <dbReference type="ARBA" id="ARBA00022679"/>
    </source>
</evidence>
<dbReference type="PANTHER" id="PTHR43775:SF51">
    <property type="entry name" value="INACTIVE PHENOLPHTHIOCEROL SYNTHESIS POLYKETIDE SYNTHASE TYPE I PKS1-RELATED"/>
    <property type="match status" value="1"/>
</dbReference>
<dbReference type="PANTHER" id="PTHR43775">
    <property type="entry name" value="FATTY ACID SYNTHASE"/>
    <property type="match status" value="1"/>
</dbReference>
<feature type="compositionally biased region" description="Basic residues" evidence="3">
    <location>
        <begin position="63"/>
        <end position="80"/>
    </location>
</feature>
<protein>
    <submittedName>
        <fullName evidence="5">Beta-ketoacyl synthase N-terminal-like domain-containing protein</fullName>
    </submittedName>
</protein>
<accession>A0ABU8UFW1</accession>
<feature type="compositionally biased region" description="Basic residues" evidence="3">
    <location>
        <begin position="37"/>
        <end position="46"/>
    </location>
</feature>
<sequence>MRPGVKAVGDAGRRTVRADWAGPGPVSGVRPPDHLGARRRGLRRGAHAGGDRGFHPGGSGRSAGRRHRHHLHGLPPPGRRRRPEALWRLLGTGEDAITEVPAGRWDTQGLHDPDPEATGKAYSLRGGYLAGIDRFDAPFFGISPARPRPWTPSSGCSCRPAGRRSSAPGSSRTR</sequence>
<dbReference type="Pfam" id="PF00109">
    <property type="entry name" value="ketoacyl-synt"/>
    <property type="match status" value="1"/>
</dbReference>
<dbReference type="SUPFAM" id="SSF53901">
    <property type="entry name" value="Thiolase-like"/>
    <property type="match status" value="1"/>
</dbReference>
<keyword evidence="6" id="KW-1185">Reference proteome</keyword>
<evidence type="ECO:0000256" key="3">
    <source>
        <dbReference type="SAM" id="MobiDB-lite"/>
    </source>
</evidence>
<evidence type="ECO:0000256" key="2">
    <source>
        <dbReference type="ARBA" id="ARBA00023268"/>
    </source>
</evidence>
<organism evidence="5 6">
    <name type="scientific">Streptomyces machairae</name>
    <dbReference type="NCBI Taxonomy" id="3134109"/>
    <lineage>
        <taxon>Bacteria</taxon>
        <taxon>Bacillati</taxon>
        <taxon>Actinomycetota</taxon>
        <taxon>Actinomycetes</taxon>
        <taxon>Kitasatosporales</taxon>
        <taxon>Streptomycetaceae</taxon>
        <taxon>Streptomyces</taxon>
    </lineage>
</organism>
<dbReference type="InterPro" id="IPR016039">
    <property type="entry name" value="Thiolase-like"/>
</dbReference>
<keyword evidence="1" id="KW-0808">Transferase</keyword>